<keyword evidence="6 8" id="KW-0472">Membrane</keyword>
<keyword evidence="5" id="KW-0406">Ion transport</keyword>
<feature type="transmembrane region" description="Helical" evidence="8">
    <location>
        <begin position="6"/>
        <end position="25"/>
    </location>
</feature>
<dbReference type="AlphaFoldDB" id="A0A7W9L4S1"/>
<name>A0A7W9L4S1_BREVE</name>
<reference evidence="10 11" key="1">
    <citation type="submission" date="2020-08" db="EMBL/GenBank/DDBJ databases">
        <title>Functional genomics of gut bacteria from endangered species of beetles.</title>
        <authorList>
            <person name="Carlos-Shanley C."/>
        </authorList>
    </citation>
    <scope>NUCLEOTIDE SEQUENCE [LARGE SCALE GENOMIC DNA]</scope>
    <source>
        <strain evidence="10 11">S00192</strain>
    </source>
</reference>
<dbReference type="GO" id="GO:0016020">
    <property type="term" value="C:membrane"/>
    <property type="evidence" value="ECO:0007669"/>
    <property type="project" value="UniProtKB-SubCell"/>
</dbReference>
<feature type="transmembrane region" description="Helical" evidence="8">
    <location>
        <begin position="103"/>
        <end position="126"/>
    </location>
</feature>
<dbReference type="RefSeq" id="WP_184278266.1">
    <property type="nucleotide sequence ID" value="NZ_JACHLJ010000001.1"/>
</dbReference>
<evidence type="ECO:0000256" key="7">
    <source>
        <dbReference type="SAM" id="MobiDB-lite"/>
    </source>
</evidence>
<feature type="transmembrane region" description="Helical" evidence="8">
    <location>
        <begin position="202"/>
        <end position="226"/>
    </location>
</feature>
<proteinExistence type="predicted"/>
<dbReference type="InterPro" id="IPR006153">
    <property type="entry name" value="Cation/H_exchanger_TM"/>
</dbReference>
<dbReference type="InterPro" id="IPR038770">
    <property type="entry name" value="Na+/solute_symporter_sf"/>
</dbReference>
<accession>A0A7W9L4S1</accession>
<feature type="domain" description="Cation/H+ exchanger transmembrane" evidence="9">
    <location>
        <begin position="22"/>
        <end position="402"/>
    </location>
</feature>
<evidence type="ECO:0000256" key="1">
    <source>
        <dbReference type="ARBA" id="ARBA00004141"/>
    </source>
</evidence>
<evidence type="ECO:0000256" key="2">
    <source>
        <dbReference type="ARBA" id="ARBA00022448"/>
    </source>
</evidence>
<feature type="transmembrane region" description="Helical" evidence="8">
    <location>
        <begin position="351"/>
        <end position="371"/>
    </location>
</feature>
<comment type="caution">
    <text evidence="10">The sequence shown here is derived from an EMBL/GenBank/DDBJ whole genome shotgun (WGS) entry which is preliminary data.</text>
</comment>
<evidence type="ECO:0000256" key="4">
    <source>
        <dbReference type="ARBA" id="ARBA00022989"/>
    </source>
</evidence>
<dbReference type="Gene3D" id="1.20.1530.20">
    <property type="match status" value="1"/>
</dbReference>
<dbReference type="PANTHER" id="PTHR32468">
    <property type="entry name" value="CATION/H + ANTIPORTER"/>
    <property type="match status" value="1"/>
</dbReference>
<dbReference type="Proteomes" id="UP000556201">
    <property type="component" value="Unassembled WGS sequence"/>
</dbReference>
<evidence type="ECO:0000256" key="3">
    <source>
        <dbReference type="ARBA" id="ARBA00022692"/>
    </source>
</evidence>
<dbReference type="EMBL" id="JACHLJ010000001">
    <property type="protein sequence ID" value="MBB5770621.1"/>
    <property type="molecule type" value="Genomic_DNA"/>
</dbReference>
<dbReference type="GO" id="GO:0015297">
    <property type="term" value="F:antiporter activity"/>
    <property type="evidence" value="ECO:0007669"/>
    <property type="project" value="InterPro"/>
</dbReference>
<dbReference type="GO" id="GO:1902600">
    <property type="term" value="P:proton transmembrane transport"/>
    <property type="evidence" value="ECO:0007669"/>
    <property type="project" value="InterPro"/>
</dbReference>
<evidence type="ECO:0000313" key="11">
    <source>
        <dbReference type="Proteomes" id="UP000556201"/>
    </source>
</evidence>
<feature type="transmembrane region" description="Helical" evidence="8">
    <location>
        <begin position="377"/>
        <end position="401"/>
    </location>
</feature>
<feature type="transmembrane region" description="Helical" evidence="8">
    <location>
        <begin position="262"/>
        <end position="279"/>
    </location>
</feature>
<dbReference type="PANTHER" id="PTHR32468:SF0">
    <property type="entry name" value="K(+)_H(+) ANTIPORTER 1"/>
    <property type="match status" value="1"/>
</dbReference>
<keyword evidence="4 8" id="KW-1133">Transmembrane helix</keyword>
<protein>
    <submittedName>
        <fullName evidence="10">Kef-type K+ transport system membrane component KefB</fullName>
    </submittedName>
</protein>
<comment type="subcellular location">
    <subcellularLocation>
        <location evidence="1">Membrane</location>
        <topology evidence="1">Multi-pass membrane protein</topology>
    </subcellularLocation>
</comment>
<feature type="transmembrane region" description="Helical" evidence="8">
    <location>
        <begin position="316"/>
        <end position="339"/>
    </location>
</feature>
<feature type="region of interest" description="Disordered" evidence="7">
    <location>
        <begin position="418"/>
        <end position="439"/>
    </location>
</feature>
<feature type="transmembrane region" description="Helical" evidence="8">
    <location>
        <begin position="71"/>
        <end position="91"/>
    </location>
</feature>
<feature type="transmembrane region" description="Helical" evidence="8">
    <location>
        <begin position="138"/>
        <end position="160"/>
    </location>
</feature>
<evidence type="ECO:0000259" key="9">
    <source>
        <dbReference type="Pfam" id="PF00999"/>
    </source>
</evidence>
<feature type="transmembrane region" description="Helical" evidence="8">
    <location>
        <begin position="238"/>
        <end position="256"/>
    </location>
</feature>
<gene>
    <name evidence="10" type="ORF">HNP47_000590</name>
</gene>
<evidence type="ECO:0000256" key="6">
    <source>
        <dbReference type="ARBA" id="ARBA00023136"/>
    </source>
</evidence>
<keyword evidence="3 8" id="KW-0812">Transmembrane</keyword>
<keyword evidence="2" id="KW-0813">Transport</keyword>
<dbReference type="Pfam" id="PF00999">
    <property type="entry name" value="Na_H_Exchanger"/>
    <property type="match status" value="1"/>
</dbReference>
<evidence type="ECO:0000313" key="10">
    <source>
        <dbReference type="EMBL" id="MBB5770621.1"/>
    </source>
</evidence>
<feature type="transmembrane region" description="Helical" evidence="8">
    <location>
        <begin position="172"/>
        <end position="196"/>
    </location>
</feature>
<organism evidence="10 11">
    <name type="scientific">Brevundimonas vesicularis</name>
    <name type="common">Pseudomonas vesicularis</name>
    <dbReference type="NCBI Taxonomy" id="41276"/>
    <lineage>
        <taxon>Bacteria</taxon>
        <taxon>Pseudomonadati</taxon>
        <taxon>Pseudomonadota</taxon>
        <taxon>Alphaproteobacteria</taxon>
        <taxon>Caulobacterales</taxon>
        <taxon>Caulobacteraceae</taxon>
        <taxon>Brevundimonas</taxon>
    </lineage>
</organism>
<evidence type="ECO:0000256" key="5">
    <source>
        <dbReference type="ARBA" id="ARBA00023065"/>
    </source>
</evidence>
<dbReference type="InterPro" id="IPR050794">
    <property type="entry name" value="CPA2_transporter"/>
</dbReference>
<feature type="compositionally biased region" description="Basic and acidic residues" evidence="7">
    <location>
        <begin position="427"/>
        <end position="439"/>
    </location>
</feature>
<feature type="transmembrane region" description="Helical" evidence="8">
    <location>
        <begin position="37"/>
        <end position="56"/>
    </location>
</feature>
<evidence type="ECO:0000256" key="8">
    <source>
        <dbReference type="SAM" id="Phobius"/>
    </source>
</evidence>
<feature type="transmembrane region" description="Helical" evidence="8">
    <location>
        <begin position="291"/>
        <end position="310"/>
    </location>
</feature>
<sequence length="439" mass="45971">MTNAELSVAFFLQMAIIIAACRIVGWLAKRYLGQPQVVGEMIAGVILGPSLFGLLAPDVQAALFPKESKSILFVGAQLGVGLYMFLVGLGFRRDHFRANAKSAAAVSLAGMAAPFLVAVAIAPWLVAEGLFGQGIQTWQAMLFMGAAISITAFPMLARIIHERGLSGTRLGSLSLAAGAIDDAGAWCVLAIVLAGFGAGPMVAVTAIAGGGAFALFMLTLGPKLLAPLGRIVEREGRLGPTVLGIVLILFMLSAWAMDAVGIHAVFGGFILGVAMPRGLLSDEVKRQLEPFAVLVLLPMFFTFSGLNTQLTMVNSLGLLAVTIVILLGSILAKGGACWAAARLTGQDNPTAMGIGALMNARGLMELIIINIGLQKGVIGLALFSILVLMAIITTLMASPLFEWVYGRKARERGELGGLNDPDLGLSPDHRRSTAHARDI</sequence>